<accession>A0A918DXZ7</accession>
<name>A0A918DXZ7_9GAMM</name>
<protein>
    <submittedName>
        <fullName evidence="1">Uncharacterized protein</fullName>
    </submittedName>
</protein>
<evidence type="ECO:0000313" key="1">
    <source>
        <dbReference type="EMBL" id="GGO89361.1"/>
    </source>
</evidence>
<reference evidence="1 2" key="1">
    <citation type="journal article" date="2014" name="Int. J. Syst. Evol. Microbiol.">
        <title>Complete genome sequence of Corynebacterium casei LMG S-19264T (=DSM 44701T), isolated from a smear-ripened cheese.</title>
        <authorList>
            <consortium name="US DOE Joint Genome Institute (JGI-PGF)"/>
            <person name="Walter F."/>
            <person name="Albersmeier A."/>
            <person name="Kalinowski J."/>
            <person name="Ruckert C."/>
        </authorList>
    </citation>
    <scope>NUCLEOTIDE SEQUENCE [LARGE SCALE GENOMIC DNA]</scope>
    <source>
        <strain evidence="1 2">CGMCC 1.7286</strain>
    </source>
</reference>
<dbReference type="EMBL" id="BMLT01000023">
    <property type="protein sequence ID" value="GGO89361.1"/>
    <property type="molecule type" value="Genomic_DNA"/>
</dbReference>
<dbReference type="RefSeq" id="WP_188863085.1">
    <property type="nucleotide sequence ID" value="NZ_BMLT01000023.1"/>
</dbReference>
<evidence type="ECO:0000313" key="2">
    <source>
        <dbReference type="Proteomes" id="UP000599578"/>
    </source>
</evidence>
<sequence length="187" mass="20036">MYTTKGFKGVALAMGGVMLAGCAGNQYLDAPVPPESVSRSTTFDGRWNGIVGPLYRWRTLNSAHAVGKAIVCDDYKDNISLDVAQGNISIRVGSDPVYELTAQADENGYFYQSMPAGRQGLKSTAIWVTGQLSAAEAQGQVGFGPTGYSRGCLGAFVASRSDGNLLPEPVENPFTTDYYFIDVIERD</sequence>
<comment type="caution">
    <text evidence="1">The sequence shown here is derived from an EMBL/GenBank/DDBJ whole genome shotgun (WGS) entry which is preliminary data.</text>
</comment>
<dbReference type="PROSITE" id="PS51257">
    <property type="entry name" value="PROKAR_LIPOPROTEIN"/>
    <property type="match status" value="1"/>
</dbReference>
<keyword evidence="2" id="KW-1185">Reference proteome</keyword>
<dbReference type="Proteomes" id="UP000599578">
    <property type="component" value="Unassembled WGS sequence"/>
</dbReference>
<dbReference type="AlphaFoldDB" id="A0A918DXZ7"/>
<organism evidence="1 2">
    <name type="scientific">Marinobacterium nitratireducens</name>
    <dbReference type="NCBI Taxonomy" id="518897"/>
    <lineage>
        <taxon>Bacteria</taxon>
        <taxon>Pseudomonadati</taxon>
        <taxon>Pseudomonadota</taxon>
        <taxon>Gammaproteobacteria</taxon>
        <taxon>Oceanospirillales</taxon>
        <taxon>Oceanospirillaceae</taxon>
        <taxon>Marinobacterium</taxon>
    </lineage>
</organism>
<proteinExistence type="predicted"/>
<gene>
    <name evidence="1" type="ORF">GCM10011348_46950</name>
</gene>